<dbReference type="EMBL" id="KV423939">
    <property type="protein sequence ID" value="KZT59515.1"/>
    <property type="molecule type" value="Genomic_DNA"/>
</dbReference>
<sequence>LRYPSLSSAIRYQHTARRHPHPAESGITPQPAVPDAHSPFTGPRTSRPGHTRPLGNSTRVTCRA</sequence>
<dbReference type="AlphaFoldDB" id="A0A165HNG7"/>
<name>A0A165HNG7_9BASI</name>
<evidence type="ECO:0000313" key="3">
    <source>
        <dbReference type="Proteomes" id="UP000076842"/>
    </source>
</evidence>
<reference evidence="2 3" key="1">
    <citation type="journal article" date="2016" name="Mol. Biol. Evol.">
        <title>Comparative Genomics of Early-Diverging Mushroom-Forming Fungi Provides Insights into the Origins of Lignocellulose Decay Capabilities.</title>
        <authorList>
            <person name="Nagy L.G."/>
            <person name="Riley R."/>
            <person name="Tritt A."/>
            <person name="Adam C."/>
            <person name="Daum C."/>
            <person name="Floudas D."/>
            <person name="Sun H."/>
            <person name="Yadav J.S."/>
            <person name="Pangilinan J."/>
            <person name="Larsson K.H."/>
            <person name="Matsuura K."/>
            <person name="Barry K."/>
            <person name="Labutti K."/>
            <person name="Kuo R."/>
            <person name="Ohm R.A."/>
            <person name="Bhattacharya S.S."/>
            <person name="Shirouzu T."/>
            <person name="Yoshinaga Y."/>
            <person name="Martin F.M."/>
            <person name="Grigoriev I.V."/>
            <person name="Hibbett D.S."/>
        </authorList>
    </citation>
    <scope>NUCLEOTIDE SEQUENCE [LARGE SCALE GENOMIC DNA]</scope>
    <source>
        <strain evidence="2 3">HHB12733</strain>
    </source>
</reference>
<feature type="non-terminal residue" evidence="2">
    <location>
        <position position="1"/>
    </location>
</feature>
<organism evidence="2 3">
    <name type="scientific">Calocera cornea HHB12733</name>
    <dbReference type="NCBI Taxonomy" id="1353952"/>
    <lineage>
        <taxon>Eukaryota</taxon>
        <taxon>Fungi</taxon>
        <taxon>Dikarya</taxon>
        <taxon>Basidiomycota</taxon>
        <taxon>Agaricomycotina</taxon>
        <taxon>Dacrymycetes</taxon>
        <taxon>Dacrymycetales</taxon>
        <taxon>Dacrymycetaceae</taxon>
        <taxon>Calocera</taxon>
    </lineage>
</organism>
<feature type="compositionally biased region" description="Polar residues" evidence="1">
    <location>
        <begin position="54"/>
        <end position="64"/>
    </location>
</feature>
<dbReference type="InParanoid" id="A0A165HNG7"/>
<protein>
    <submittedName>
        <fullName evidence="2">Uncharacterized protein</fullName>
    </submittedName>
</protein>
<dbReference type="Proteomes" id="UP000076842">
    <property type="component" value="Unassembled WGS sequence"/>
</dbReference>
<evidence type="ECO:0000256" key="1">
    <source>
        <dbReference type="SAM" id="MobiDB-lite"/>
    </source>
</evidence>
<feature type="region of interest" description="Disordered" evidence="1">
    <location>
        <begin position="1"/>
        <end position="64"/>
    </location>
</feature>
<feature type="compositionally biased region" description="Polar residues" evidence="1">
    <location>
        <begin position="1"/>
        <end position="10"/>
    </location>
</feature>
<keyword evidence="3" id="KW-1185">Reference proteome</keyword>
<proteinExistence type="predicted"/>
<evidence type="ECO:0000313" key="2">
    <source>
        <dbReference type="EMBL" id="KZT59515.1"/>
    </source>
</evidence>
<gene>
    <name evidence="2" type="ORF">CALCODRAFT_493441</name>
</gene>
<accession>A0A165HNG7</accession>